<dbReference type="Pfam" id="PF13510">
    <property type="entry name" value="Fer2_4"/>
    <property type="match status" value="1"/>
</dbReference>
<dbReference type="FunFam" id="3.10.20.740:FF:000001">
    <property type="entry name" value="NADH-quinone oxidoreductase subunit G"/>
    <property type="match status" value="1"/>
</dbReference>
<keyword evidence="13" id="KW-1185">Reference proteome</keyword>
<evidence type="ECO:0000313" key="12">
    <source>
        <dbReference type="EMBL" id="ETO02654.1"/>
    </source>
</evidence>
<dbReference type="SUPFAM" id="SSF54292">
    <property type="entry name" value="2Fe-2S ferredoxin-like"/>
    <property type="match status" value="1"/>
</dbReference>
<dbReference type="PROSITE" id="PS51085">
    <property type="entry name" value="2FE2S_FER_2"/>
    <property type="match status" value="1"/>
</dbReference>
<dbReference type="GO" id="GO:0042773">
    <property type="term" value="P:ATP synthesis coupled electron transport"/>
    <property type="evidence" value="ECO:0007669"/>
    <property type="project" value="InterPro"/>
</dbReference>
<keyword evidence="5" id="KW-1278">Translocase</keyword>
<dbReference type="InterPro" id="IPR036010">
    <property type="entry name" value="2Fe-2S_ferredoxin-like_sf"/>
</dbReference>
<dbReference type="PROSITE" id="PS00643">
    <property type="entry name" value="COMPLEX1_75K_3"/>
    <property type="match status" value="1"/>
</dbReference>
<dbReference type="PROSITE" id="PS00642">
    <property type="entry name" value="COMPLEX1_75K_2"/>
    <property type="match status" value="1"/>
</dbReference>
<feature type="domain" description="2Fe-2S ferredoxin-type" evidence="10">
    <location>
        <begin position="1"/>
        <end position="83"/>
    </location>
</feature>
<protein>
    <submittedName>
        <fullName evidence="12">Uncharacterized protein</fullName>
    </submittedName>
</protein>
<evidence type="ECO:0000256" key="8">
    <source>
        <dbReference type="ARBA" id="ARBA00023027"/>
    </source>
</evidence>
<dbReference type="InterPro" id="IPR019574">
    <property type="entry name" value="NADH_UbQ_OxRdtase_Gsu_4Fe4S-bd"/>
</dbReference>
<gene>
    <name evidence="12" type="ORF">RFI_34765</name>
</gene>
<feature type="domain" description="4Fe-4S His(Cys)3-ligated-type" evidence="11">
    <location>
        <begin position="83"/>
        <end position="122"/>
    </location>
</feature>
<dbReference type="GO" id="GO:0008137">
    <property type="term" value="F:NADH dehydrogenase (ubiquinone) activity"/>
    <property type="evidence" value="ECO:0007669"/>
    <property type="project" value="InterPro"/>
</dbReference>
<dbReference type="InterPro" id="IPR000283">
    <property type="entry name" value="NADH_UbQ_OxRdtase_75kDa_su_CS"/>
</dbReference>
<dbReference type="AlphaFoldDB" id="X6LLZ8"/>
<dbReference type="Pfam" id="PF22117">
    <property type="entry name" value="Fer4_Nqo3"/>
    <property type="match status" value="1"/>
</dbReference>
<dbReference type="PANTHER" id="PTHR43105:SF13">
    <property type="entry name" value="NADH-UBIQUINONE OXIDOREDUCTASE 75 KDA SUBUNIT, MITOCHONDRIAL"/>
    <property type="match status" value="1"/>
</dbReference>
<keyword evidence="7" id="KW-0411">Iron-sulfur</keyword>
<dbReference type="InterPro" id="IPR050123">
    <property type="entry name" value="Prok_molybdopt-oxidoreductase"/>
</dbReference>
<organism evidence="12 13">
    <name type="scientific">Reticulomyxa filosa</name>
    <dbReference type="NCBI Taxonomy" id="46433"/>
    <lineage>
        <taxon>Eukaryota</taxon>
        <taxon>Sar</taxon>
        <taxon>Rhizaria</taxon>
        <taxon>Retaria</taxon>
        <taxon>Foraminifera</taxon>
        <taxon>Monothalamids</taxon>
        <taxon>Reticulomyxidae</taxon>
        <taxon>Reticulomyxa</taxon>
    </lineage>
</organism>
<accession>X6LLZ8</accession>
<name>X6LLZ8_RETFI</name>
<comment type="cofactor">
    <cofactor evidence="1">
        <name>[4Fe-4S] cluster</name>
        <dbReference type="ChEBI" id="CHEBI:49883"/>
    </cofactor>
</comment>
<keyword evidence="3" id="KW-0004">4Fe-4S</keyword>
<dbReference type="Gene3D" id="3.30.70.20">
    <property type="match status" value="1"/>
</dbReference>
<dbReference type="GO" id="GO:0051539">
    <property type="term" value="F:4 iron, 4 sulfur cluster binding"/>
    <property type="evidence" value="ECO:0007669"/>
    <property type="project" value="UniProtKB-KW"/>
</dbReference>
<keyword evidence="8" id="KW-0520">NAD</keyword>
<dbReference type="InterPro" id="IPR001041">
    <property type="entry name" value="2Fe-2S_ferredoxin-type"/>
</dbReference>
<dbReference type="CDD" id="cd00207">
    <property type="entry name" value="fer2"/>
    <property type="match status" value="1"/>
</dbReference>
<dbReference type="InterPro" id="IPR016214">
    <property type="entry name" value="NAD-red_Hydgase_HoxS_gsu"/>
</dbReference>
<evidence type="ECO:0000256" key="4">
    <source>
        <dbReference type="ARBA" id="ARBA00022723"/>
    </source>
</evidence>
<dbReference type="FunFam" id="3.30.70.20:FF:000002">
    <property type="entry name" value="NADH-ubiquinone oxidoreductase 75 kDa subunit"/>
    <property type="match status" value="1"/>
</dbReference>
<comment type="similarity">
    <text evidence="2">Belongs to the complex I 75 kDa subunit family.</text>
</comment>
<dbReference type="InterPro" id="IPR006963">
    <property type="entry name" value="Mopterin_OxRdtase_4Fe-4S_dom"/>
</dbReference>
<dbReference type="PANTHER" id="PTHR43105">
    <property type="entry name" value="RESPIRATORY NITRATE REDUCTASE"/>
    <property type="match status" value="1"/>
</dbReference>
<reference evidence="12 13" key="1">
    <citation type="journal article" date="2013" name="Curr. Biol.">
        <title>The Genome of the Foraminiferan Reticulomyxa filosa.</title>
        <authorList>
            <person name="Glockner G."/>
            <person name="Hulsmann N."/>
            <person name="Schleicher M."/>
            <person name="Noegel A.A."/>
            <person name="Eichinger L."/>
            <person name="Gallinger C."/>
            <person name="Pawlowski J."/>
            <person name="Sierra R."/>
            <person name="Euteneuer U."/>
            <person name="Pillet L."/>
            <person name="Moustafa A."/>
            <person name="Platzer M."/>
            <person name="Groth M."/>
            <person name="Szafranski K."/>
            <person name="Schliwa M."/>
        </authorList>
    </citation>
    <scope>NUCLEOTIDE SEQUENCE [LARGE SCALE GENOMIC DNA]</scope>
</reference>
<dbReference type="Pfam" id="PF22151">
    <property type="entry name" value="Fer4_NDSU1"/>
    <property type="match status" value="1"/>
</dbReference>
<dbReference type="OrthoDB" id="10249365at2759"/>
<dbReference type="InterPro" id="IPR054351">
    <property type="entry name" value="NADH_UbQ_OxRdtase_ferredoxin"/>
</dbReference>
<dbReference type="PIRSF" id="PIRSF000309">
    <property type="entry name" value="NAD_red_hyd_HoxU"/>
    <property type="match status" value="1"/>
</dbReference>
<evidence type="ECO:0000256" key="9">
    <source>
        <dbReference type="ARBA" id="ARBA00034078"/>
    </source>
</evidence>
<evidence type="ECO:0000313" key="13">
    <source>
        <dbReference type="Proteomes" id="UP000023152"/>
    </source>
</evidence>
<dbReference type="GO" id="GO:0016020">
    <property type="term" value="C:membrane"/>
    <property type="evidence" value="ECO:0007669"/>
    <property type="project" value="InterPro"/>
</dbReference>
<dbReference type="SMART" id="SM00929">
    <property type="entry name" value="NADH-G_4Fe-4S_3"/>
    <property type="match status" value="1"/>
</dbReference>
<feature type="non-terminal residue" evidence="12">
    <location>
        <position position="256"/>
    </location>
</feature>
<dbReference type="SUPFAM" id="SSF54862">
    <property type="entry name" value="4Fe-4S ferredoxins"/>
    <property type="match status" value="1"/>
</dbReference>
<dbReference type="OMA" id="ICGGCAN"/>
<dbReference type="GO" id="GO:0016491">
    <property type="term" value="F:oxidoreductase activity"/>
    <property type="evidence" value="ECO:0007669"/>
    <property type="project" value="InterPro"/>
</dbReference>
<dbReference type="EMBL" id="ASPP01035228">
    <property type="protein sequence ID" value="ETO02654.1"/>
    <property type="molecule type" value="Genomic_DNA"/>
</dbReference>
<evidence type="ECO:0000259" key="11">
    <source>
        <dbReference type="PROSITE" id="PS51839"/>
    </source>
</evidence>
<evidence type="ECO:0000259" key="10">
    <source>
        <dbReference type="PROSITE" id="PS51085"/>
    </source>
</evidence>
<evidence type="ECO:0000256" key="5">
    <source>
        <dbReference type="ARBA" id="ARBA00022967"/>
    </source>
</evidence>
<evidence type="ECO:0000256" key="3">
    <source>
        <dbReference type="ARBA" id="ARBA00022485"/>
    </source>
</evidence>
<evidence type="ECO:0000256" key="2">
    <source>
        <dbReference type="ARBA" id="ARBA00005404"/>
    </source>
</evidence>
<dbReference type="GO" id="GO:0046872">
    <property type="term" value="F:metal ion binding"/>
    <property type="evidence" value="ECO:0007669"/>
    <property type="project" value="UniProtKB-KW"/>
</dbReference>
<proteinExistence type="inferred from homology"/>
<dbReference type="Proteomes" id="UP000023152">
    <property type="component" value="Unassembled WGS sequence"/>
</dbReference>
<comment type="caution">
    <text evidence="12">The sequence shown here is derived from an EMBL/GenBank/DDBJ whole genome shotgun (WGS) entry which is preliminary data.</text>
</comment>
<keyword evidence="4" id="KW-0479">Metal-binding</keyword>
<keyword evidence="6" id="KW-0408">Iron</keyword>
<evidence type="ECO:0000256" key="7">
    <source>
        <dbReference type="ARBA" id="ARBA00023014"/>
    </source>
</evidence>
<dbReference type="Pfam" id="PF10588">
    <property type="entry name" value="NADH-G_4Fe-4S_3"/>
    <property type="match status" value="1"/>
</dbReference>
<evidence type="ECO:0000256" key="1">
    <source>
        <dbReference type="ARBA" id="ARBA00001966"/>
    </source>
</evidence>
<sequence>MATSEVCEVFVNGIRVEVPNGVTVLQACEAAGINIPRFCYHDRLSIAGNCRMCLVEVEKSKKPVASCAMPIMPGMKIRTDTEMVKYAREGVVEFLMANHPLDCPICDQGGECDLQDITITFGSLSSRYRRERKRVVEDKDFGPFVKTVMTRCIHCTRCVRFADEICGNEMLGTSGRGNNTEIGTYIESFFDSEMSGNVIDLCPVGALTNRPAAFKTRPWDIEVTESIDVLDATCANIVLESRFNELMRIKPRLNEE</sequence>
<comment type="cofactor">
    <cofactor evidence="9">
        <name>[2Fe-2S] cluster</name>
        <dbReference type="ChEBI" id="CHEBI:190135"/>
    </cofactor>
</comment>
<dbReference type="PROSITE" id="PS00641">
    <property type="entry name" value="COMPLEX1_75K_1"/>
    <property type="match status" value="1"/>
</dbReference>
<evidence type="ECO:0000256" key="6">
    <source>
        <dbReference type="ARBA" id="ARBA00023004"/>
    </source>
</evidence>
<dbReference type="PROSITE" id="PS51839">
    <property type="entry name" value="4FE4S_HC3"/>
    <property type="match status" value="1"/>
</dbReference>
<dbReference type="Gene3D" id="3.10.20.740">
    <property type="match status" value="1"/>
</dbReference>